<dbReference type="EC" id="3.5.1.10" evidence="3 4"/>
<keyword evidence="3" id="KW-0658">Purine biosynthesis</keyword>
<sequence length="338" mass="37984">MDSPPDNPKQGLLAYGHIELFKKPECPLRTGETFLRGYNKHEVGMKNYVLTVSCDTTRGIVAALSAYLAEKGCNIVDSSQFDDFDTGRFFMRISFISEEDVSREALLEGLQPVAERFSMQAEIHDAKKRMKVLLMVSRFGHCLNDLLYRWKIGALPIEIVGVVSNHFDYQKVVVNHDIPFHHIKVTKENKPQAEAQLLDLVDQTGTELIVLARYMQVLSDSMCRKMSGQIINIHHSFLPSFKGANPYKQAYQRGVKLIGATAHYVTADLDEGPIIEQDTARITHAQSADDYVSIGRDVESQVLARAIHAHIHHRTFINGNRTVVFPPSPGSYASERMG</sequence>
<reference evidence="6 7" key="1">
    <citation type="journal article" date="2013" name="Genome Announc.">
        <title>Complete Genome Sequence of the Sesbania Symbiont and Rice Growth-Promoting Endophyte Rhizobium sp. Strain IRBG74.</title>
        <authorList>
            <person name="Crook M.B."/>
            <person name="Mitra S."/>
            <person name="Ane J.M."/>
            <person name="Sadowsky M.J."/>
            <person name="Gyaneshwar P."/>
        </authorList>
    </citation>
    <scope>NUCLEOTIDE SEQUENCE [LARGE SCALE GENOMIC DNA]</scope>
    <source>
        <strain evidence="6 7">IRBG74</strain>
        <plasmid evidence="7">IRBL74_p</plasmid>
    </source>
</reference>
<dbReference type="InterPro" id="IPR002912">
    <property type="entry name" value="ACT_dom"/>
</dbReference>
<dbReference type="HOGENOM" id="CLU_038395_3_0_5"/>
<dbReference type="CDD" id="cd08648">
    <property type="entry name" value="FMT_core_Formyl-FH4-Hydrolase_C"/>
    <property type="match status" value="1"/>
</dbReference>
<dbReference type="GO" id="GO:0006189">
    <property type="term" value="P:'de novo' IMP biosynthetic process"/>
    <property type="evidence" value="ECO:0007669"/>
    <property type="project" value="UniProtKB-UniRule"/>
</dbReference>
<evidence type="ECO:0000259" key="5">
    <source>
        <dbReference type="PROSITE" id="PS51671"/>
    </source>
</evidence>
<dbReference type="InterPro" id="IPR002376">
    <property type="entry name" value="Formyl_transf_N"/>
</dbReference>
<dbReference type="SUPFAM" id="SSF55021">
    <property type="entry name" value="ACT-like"/>
    <property type="match status" value="1"/>
</dbReference>
<evidence type="ECO:0000313" key="7">
    <source>
        <dbReference type="Proteomes" id="UP000016944"/>
    </source>
</evidence>
<dbReference type="Proteomes" id="UP000016944">
    <property type="component" value="Plasmid IRBL74_p"/>
</dbReference>
<dbReference type="InterPro" id="IPR004810">
    <property type="entry name" value="PurU"/>
</dbReference>
<dbReference type="EMBL" id="HG518324">
    <property type="protein sequence ID" value="CDI12095.1"/>
    <property type="molecule type" value="Genomic_DNA"/>
</dbReference>
<name>U4QES7_9HYPH</name>
<dbReference type="Pfam" id="PF13740">
    <property type="entry name" value="ACT_6"/>
    <property type="match status" value="1"/>
</dbReference>
<feature type="active site" evidence="3">
    <location>
        <position position="270"/>
    </location>
</feature>
<evidence type="ECO:0000313" key="6">
    <source>
        <dbReference type="EMBL" id="CDI12095.1"/>
    </source>
</evidence>
<geneLocation type="plasmid" evidence="6 7">
    <name>IRBL74_p</name>
</geneLocation>
<dbReference type="SUPFAM" id="SSF53328">
    <property type="entry name" value="Formyltransferase"/>
    <property type="match status" value="1"/>
</dbReference>
<dbReference type="InterPro" id="IPR044074">
    <property type="entry name" value="PurU_ACT"/>
</dbReference>
<dbReference type="InterPro" id="IPR041729">
    <property type="entry name" value="Formyl-FH4-Hydrolase_C"/>
</dbReference>
<dbReference type="InterPro" id="IPR036477">
    <property type="entry name" value="Formyl_transf_N_sf"/>
</dbReference>
<dbReference type="PANTHER" id="PTHR42706">
    <property type="entry name" value="FORMYLTETRAHYDROFOLATE DEFORMYLASE"/>
    <property type="match status" value="1"/>
</dbReference>
<dbReference type="Gene3D" id="3.40.50.170">
    <property type="entry name" value="Formyl transferase, N-terminal domain"/>
    <property type="match status" value="1"/>
</dbReference>
<dbReference type="PANTHER" id="PTHR42706:SF1">
    <property type="entry name" value="FORMYLTETRAHYDROFOLATE DEFORMYLASE 2, MITOCHONDRIAL"/>
    <property type="match status" value="1"/>
</dbReference>
<evidence type="ECO:0000256" key="4">
    <source>
        <dbReference type="NCBIfam" id="TIGR00655"/>
    </source>
</evidence>
<dbReference type="UniPathway" id="UPA00074">
    <property type="reaction ID" value="UER00170"/>
</dbReference>
<evidence type="ECO:0000256" key="1">
    <source>
        <dbReference type="ARBA" id="ARBA00022563"/>
    </source>
</evidence>
<dbReference type="PATRIC" id="fig|424182.3.peg.5091"/>
<feature type="domain" description="ACT" evidence="5">
    <location>
        <begin position="49"/>
        <end position="128"/>
    </location>
</feature>
<dbReference type="NCBIfam" id="TIGR00655">
    <property type="entry name" value="PurU"/>
    <property type="match status" value="1"/>
</dbReference>
<gene>
    <name evidence="6" type="primary">purU3</name>
    <name evidence="3" type="synonym">purU</name>
    <name evidence="6" type="ORF">BN877_p0372</name>
</gene>
<comment type="pathway">
    <text evidence="3">Purine metabolism; IMP biosynthesis via de novo pathway; formate from 10-formyl-5,6,7,8-tetrahydrofolate: step 1/1.</text>
</comment>
<dbReference type="HAMAP" id="MF_01927">
    <property type="entry name" value="PurU"/>
    <property type="match status" value="1"/>
</dbReference>
<comment type="function">
    <text evidence="3">Catalyzes the hydrolysis of 10-formyltetrahydrofolate (formyl-FH4) to formate and tetrahydrofolate (FH4).</text>
</comment>
<keyword evidence="2 3" id="KW-0378">Hydrolase</keyword>
<organism evidence="6 7">
    <name type="scientific">Agrobacterium pusense</name>
    <dbReference type="NCBI Taxonomy" id="648995"/>
    <lineage>
        <taxon>Bacteria</taxon>
        <taxon>Pseudomonadati</taxon>
        <taxon>Pseudomonadota</taxon>
        <taxon>Alphaproteobacteria</taxon>
        <taxon>Hyphomicrobiales</taxon>
        <taxon>Rhizobiaceae</taxon>
        <taxon>Rhizobium/Agrobacterium group</taxon>
        <taxon>Agrobacterium</taxon>
    </lineage>
</organism>
<dbReference type="PROSITE" id="PS51671">
    <property type="entry name" value="ACT"/>
    <property type="match status" value="1"/>
</dbReference>
<accession>U4QES7</accession>
<dbReference type="KEGG" id="rir:BN877_p0372"/>
<dbReference type="Pfam" id="PF00551">
    <property type="entry name" value="Formyl_trans_N"/>
    <property type="match status" value="1"/>
</dbReference>
<keyword evidence="6" id="KW-0614">Plasmid</keyword>
<evidence type="ECO:0000256" key="2">
    <source>
        <dbReference type="ARBA" id="ARBA00022801"/>
    </source>
</evidence>
<comment type="catalytic activity">
    <reaction evidence="3">
        <text>(6R)-10-formyltetrahydrofolate + H2O = (6S)-5,6,7,8-tetrahydrofolate + formate + H(+)</text>
        <dbReference type="Rhea" id="RHEA:19833"/>
        <dbReference type="ChEBI" id="CHEBI:15377"/>
        <dbReference type="ChEBI" id="CHEBI:15378"/>
        <dbReference type="ChEBI" id="CHEBI:15740"/>
        <dbReference type="ChEBI" id="CHEBI:57453"/>
        <dbReference type="ChEBI" id="CHEBI:195366"/>
        <dbReference type="EC" id="3.5.1.10"/>
    </reaction>
</comment>
<dbReference type="AlphaFoldDB" id="U4QES7"/>
<dbReference type="GO" id="GO:0008864">
    <property type="term" value="F:formyltetrahydrofolate deformylase activity"/>
    <property type="evidence" value="ECO:0007669"/>
    <property type="project" value="UniProtKB-UniRule"/>
</dbReference>
<dbReference type="GO" id="GO:0006730">
    <property type="term" value="P:one-carbon metabolic process"/>
    <property type="evidence" value="ECO:0007669"/>
    <property type="project" value="UniProtKB-KW"/>
</dbReference>
<dbReference type="Gene3D" id="3.30.70.260">
    <property type="match status" value="1"/>
</dbReference>
<dbReference type="PRINTS" id="PR01575">
    <property type="entry name" value="FFH4HYDRLASE"/>
</dbReference>
<dbReference type="InterPro" id="IPR045865">
    <property type="entry name" value="ACT-like_dom_sf"/>
</dbReference>
<evidence type="ECO:0000256" key="3">
    <source>
        <dbReference type="HAMAP-Rule" id="MF_01927"/>
    </source>
</evidence>
<comment type="similarity">
    <text evidence="3">Belongs to the PurU family.</text>
</comment>
<proteinExistence type="inferred from homology"/>
<dbReference type="NCBIfam" id="NF004684">
    <property type="entry name" value="PRK06027.1"/>
    <property type="match status" value="1"/>
</dbReference>
<dbReference type="CDD" id="cd04875">
    <property type="entry name" value="ACT_F4HF-DF"/>
    <property type="match status" value="1"/>
</dbReference>
<keyword evidence="1 3" id="KW-0554">One-carbon metabolism</keyword>
<protein>
    <recommendedName>
        <fullName evidence="3 4">Formyltetrahydrofolate deformylase</fullName>
        <ecNumber evidence="3 4">3.5.1.10</ecNumber>
    </recommendedName>
    <alternativeName>
        <fullName evidence="3">Formyl-FH(4) hydrolase</fullName>
    </alternativeName>
</protein>